<keyword evidence="3" id="KW-1185">Reference proteome</keyword>
<proteinExistence type="predicted"/>
<organism evidence="2 3">
    <name type="scientific">Diploscapter pachys</name>
    <dbReference type="NCBI Taxonomy" id="2018661"/>
    <lineage>
        <taxon>Eukaryota</taxon>
        <taxon>Metazoa</taxon>
        <taxon>Ecdysozoa</taxon>
        <taxon>Nematoda</taxon>
        <taxon>Chromadorea</taxon>
        <taxon>Rhabditida</taxon>
        <taxon>Rhabditina</taxon>
        <taxon>Rhabditomorpha</taxon>
        <taxon>Rhabditoidea</taxon>
        <taxon>Rhabditidae</taxon>
        <taxon>Diploscapter</taxon>
    </lineage>
</organism>
<feature type="compositionally biased region" description="Polar residues" evidence="1">
    <location>
        <begin position="66"/>
        <end position="75"/>
    </location>
</feature>
<dbReference type="EMBL" id="LIAE01009992">
    <property type="protein sequence ID" value="PAV67113.1"/>
    <property type="molecule type" value="Genomic_DNA"/>
</dbReference>
<evidence type="ECO:0000256" key="1">
    <source>
        <dbReference type="SAM" id="MobiDB-lite"/>
    </source>
</evidence>
<gene>
    <name evidence="2" type="ORF">WR25_23689</name>
</gene>
<evidence type="ECO:0000313" key="3">
    <source>
        <dbReference type="Proteomes" id="UP000218231"/>
    </source>
</evidence>
<evidence type="ECO:0000313" key="2">
    <source>
        <dbReference type="EMBL" id="PAV67113.1"/>
    </source>
</evidence>
<name>A0A2A2JZQ2_9BILA</name>
<protein>
    <recommendedName>
        <fullName evidence="4">Activin types I and II receptor domain-containing protein</fullName>
    </recommendedName>
</protein>
<comment type="caution">
    <text evidence="2">The sequence shown here is derived from an EMBL/GenBank/DDBJ whole genome shotgun (WGS) entry which is preliminary data.</text>
</comment>
<sequence>MIIEGNELDRYTIEKRCISVEDVSGMLEKAEGCGTAGDVNFCLCKTDLCNGASLLQQARLQGFQESLNEQPTSDKIPQGPEIAKSNSGTPPPVFLEGENEETTQLDRKAIDTAVGRLEEEERKLEERRKQWIVGSGEDISSVGLRNSFISLCTTGITFIILRIL</sequence>
<dbReference type="Proteomes" id="UP000218231">
    <property type="component" value="Unassembled WGS sequence"/>
</dbReference>
<feature type="region of interest" description="Disordered" evidence="1">
    <location>
        <begin position="66"/>
        <end position="105"/>
    </location>
</feature>
<accession>A0A2A2JZQ2</accession>
<dbReference type="AlphaFoldDB" id="A0A2A2JZQ2"/>
<evidence type="ECO:0008006" key="4">
    <source>
        <dbReference type="Google" id="ProtNLM"/>
    </source>
</evidence>
<dbReference type="EMBL" id="LIAE01009992">
    <property type="protein sequence ID" value="PAV67112.1"/>
    <property type="molecule type" value="Genomic_DNA"/>
</dbReference>
<reference evidence="2 3" key="1">
    <citation type="journal article" date="2017" name="Curr. Biol.">
        <title>Genome architecture and evolution of a unichromosomal asexual nematode.</title>
        <authorList>
            <person name="Fradin H."/>
            <person name="Zegar C."/>
            <person name="Gutwein M."/>
            <person name="Lucas J."/>
            <person name="Kovtun M."/>
            <person name="Corcoran D."/>
            <person name="Baugh L.R."/>
            <person name="Kiontke K."/>
            <person name="Gunsalus K."/>
            <person name="Fitch D.H."/>
            <person name="Piano F."/>
        </authorList>
    </citation>
    <scope>NUCLEOTIDE SEQUENCE [LARGE SCALE GENOMIC DNA]</scope>
    <source>
        <strain evidence="2">PF1309</strain>
    </source>
</reference>